<dbReference type="SUPFAM" id="SSF56059">
    <property type="entry name" value="Glutathione synthetase ATP-binding domain-like"/>
    <property type="match status" value="1"/>
</dbReference>
<protein>
    <submittedName>
        <fullName evidence="2">GNAT family N-acetyltransferase</fullName>
        <ecNumber evidence="2">2.3.1.-</ecNumber>
    </submittedName>
</protein>
<proteinExistence type="predicted"/>
<dbReference type="InterPro" id="IPR036291">
    <property type="entry name" value="NAD(P)-bd_dom_sf"/>
</dbReference>
<dbReference type="Pfam" id="PF13380">
    <property type="entry name" value="CoA_binding_2"/>
    <property type="match status" value="1"/>
</dbReference>
<dbReference type="SUPFAM" id="SSF51735">
    <property type="entry name" value="NAD(P)-binding Rossmann-fold domains"/>
    <property type="match status" value="1"/>
</dbReference>
<evidence type="ECO:0000313" key="3">
    <source>
        <dbReference type="Proteomes" id="UP001168537"/>
    </source>
</evidence>
<dbReference type="Gene3D" id="3.30.470.20">
    <property type="entry name" value="ATP-grasp fold, B domain"/>
    <property type="match status" value="1"/>
</dbReference>
<keyword evidence="2" id="KW-0012">Acyltransferase</keyword>
<keyword evidence="2" id="KW-0808">Transferase</keyword>
<dbReference type="Gene3D" id="3.40.50.720">
    <property type="entry name" value="NAD(P)-binding Rossmann-like Domain"/>
    <property type="match status" value="1"/>
</dbReference>
<dbReference type="InterPro" id="IPR003781">
    <property type="entry name" value="CoA-bd"/>
</dbReference>
<reference evidence="2" key="1">
    <citation type="submission" date="2023-06" db="EMBL/GenBank/DDBJ databases">
        <title>Draft genome sequence of Nocardioides sp. SOB72.</title>
        <authorList>
            <person name="Zhang G."/>
        </authorList>
    </citation>
    <scope>NUCLEOTIDE SEQUENCE</scope>
    <source>
        <strain evidence="2">SOB72</strain>
    </source>
</reference>
<evidence type="ECO:0000259" key="1">
    <source>
        <dbReference type="PROSITE" id="PS51186"/>
    </source>
</evidence>
<dbReference type="Pfam" id="PF13549">
    <property type="entry name" value="ATP-grasp_5"/>
    <property type="match status" value="1"/>
</dbReference>
<dbReference type="InterPro" id="IPR016181">
    <property type="entry name" value="Acyl_CoA_acyltransferase"/>
</dbReference>
<dbReference type="SMART" id="SM00881">
    <property type="entry name" value="CoA_binding"/>
    <property type="match status" value="1"/>
</dbReference>
<dbReference type="PANTHER" id="PTHR42793:SF1">
    <property type="entry name" value="PEPTIDYL-LYSINE N-ACETYLTRANSFERASE PATZ"/>
    <property type="match status" value="1"/>
</dbReference>
<comment type="caution">
    <text evidence="2">The sequence shown here is derived from an EMBL/GenBank/DDBJ whole genome shotgun (WGS) entry which is preliminary data.</text>
</comment>
<dbReference type="EC" id="2.3.1.-" evidence="2"/>
<accession>A0ABT8EV62</accession>
<dbReference type="InterPro" id="IPR032875">
    <property type="entry name" value="Succ_CoA_lig_flav_dom"/>
</dbReference>
<dbReference type="Gene3D" id="3.30.1490.20">
    <property type="entry name" value="ATP-grasp fold, A domain"/>
    <property type="match status" value="1"/>
</dbReference>
<dbReference type="Proteomes" id="UP001168537">
    <property type="component" value="Unassembled WGS sequence"/>
</dbReference>
<dbReference type="InterPro" id="IPR000182">
    <property type="entry name" value="GNAT_dom"/>
</dbReference>
<dbReference type="EMBL" id="JAUHJR010000004">
    <property type="protein sequence ID" value="MDN4162057.1"/>
    <property type="molecule type" value="Genomic_DNA"/>
</dbReference>
<dbReference type="Pfam" id="PF00583">
    <property type="entry name" value="Acetyltransf_1"/>
    <property type="match status" value="1"/>
</dbReference>
<sequence>MTVPSETWEPADVLLADGCVAVVRPLTAADGPALHALHESVSVEAIRLRFFSPSRVAAHRYVDHVLASPSTLALVAETGGELLGLATAEPFGVGRAEVAFLVGDAARGRGVGTLLLEHLAALASFRGVTAFEADVLMENHAMLSVFSATGRVEGRASDSGVVVLTLGTRAGAQATARSDEREFRAEARSLAALLQPRAVAVVGAGTTRLGSAVLQAVRRGGFAGRVVATHPTATQVDGVPAHPSLAAAGPGIDLVVASAPMDTLPDLVRDAAAAGARAVVALPTDDVAAGAEHDAGHDAAVARRRLVAAARAASVRLVGPGSLGVLLNDPAVRLNATFQDVVPPTGGLALVSQSGGVGIALLRRAAERGVGVHCLVSLGEKADVSSNDLLAAWYEDPQVRAAGLYLESFGNAARFARFARRFALRKPLLAVLGGRSRGDGGGVGVDALFAQAGVIGCRSTAELLGVAALLAEQPLPRGARVAVLTNAGGMGALLADAAADAGLDLCQPSPALQDRLGALVGCRAAATNPIDAGAAGSAEVLGDLLDELLGSGEVDAVAVAPVATGLTDLPAVSAALLDARARHPDLPVVGVPVGVPLDGAAPGPGITEYDGPGPAMEALARVARYAAWTREEAARDTPATAPAEAAAARRTARELLGRRGSAWLDGSDAAALLASYGLASVGVLARSATAAARSASEVGLPVAVKVVDAGTVKRTEAGLVRTGLRTARQVQEAFRDFRAAVDGACEVLVQPMVSGAEVALGVVRDPVLGPLVTLADSGASRDRDTTFLLPPVTAAEARRAVGSRRSATDGDDLDVQVGLVLALGRLAVDVPEVAALQLDAVVDGPAGCTVVDAKVRLATPVGPDAGAPRQLRRAD</sequence>
<gene>
    <name evidence="2" type="ORF">QWY29_11900</name>
</gene>
<dbReference type="SUPFAM" id="SSF52210">
    <property type="entry name" value="Succinyl-CoA synthetase domains"/>
    <property type="match status" value="2"/>
</dbReference>
<dbReference type="InterPro" id="IPR016102">
    <property type="entry name" value="Succinyl-CoA_synth-like"/>
</dbReference>
<dbReference type="PROSITE" id="PS51186">
    <property type="entry name" value="GNAT"/>
    <property type="match status" value="1"/>
</dbReference>
<dbReference type="PANTHER" id="PTHR42793">
    <property type="entry name" value="COA BINDING DOMAIN CONTAINING PROTEIN"/>
    <property type="match status" value="1"/>
</dbReference>
<organism evidence="2 3">
    <name type="scientific">Nocardioides abyssi</name>
    <dbReference type="NCBI Taxonomy" id="3058370"/>
    <lineage>
        <taxon>Bacteria</taxon>
        <taxon>Bacillati</taxon>
        <taxon>Actinomycetota</taxon>
        <taxon>Actinomycetes</taxon>
        <taxon>Propionibacteriales</taxon>
        <taxon>Nocardioidaceae</taxon>
        <taxon>Nocardioides</taxon>
    </lineage>
</organism>
<keyword evidence="3" id="KW-1185">Reference proteome</keyword>
<evidence type="ECO:0000313" key="2">
    <source>
        <dbReference type="EMBL" id="MDN4162057.1"/>
    </source>
</evidence>
<dbReference type="InterPro" id="IPR013815">
    <property type="entry name" value="ATP_grasp_subdomain_1"/>
</dbReference>
<dbReference type="Pfam" id="PF13607">
    <property type="entry name" value="Succ_CoA_lig"/>
    <property type="match status" value="1"/>
</dbReference>
<feature type="domain" description="N-acetyltransferase" evidence="1">
    <location>
        <begin position="21"/>
        <end position="167"/>
    </location>
</feature>
<dbReference type="RefSeq" id="WP_300961093.1">
    <property type="nucleotide sequence ID" value="NZ_JAUHJR010000004.1"/>
</dbReference>
<name>A0ABT8EV62_9ACTN</name>
<dbReference type="GO" id="GO:0016746">
    <property type="term" value="F:acyltransferase activity"/>
    <property type="evidence" value="ECO:0007669"/>
    <property type="project" value="UniProtKB-KW"/>
</dbReference>
<dbReference type="SUPFAM" id="SSF55729">
    <property type="entry name" value="Acyl-CoA N-acyltransferases (Nat)"/>
    <property type="match status" value="1"/>
</dbReference>
<dbReference type="Gene3D" id="3.40.50.261">
    <property type="entry name" value="Succinyl-CoA synthetase domains"/>
    <property type="match status" value="2"/>
</dbReference>
<dbReference type="Gene3D" id="3.40.630.30">
    <property type="match status" value="1"/>
</dbReference>